<dbReference type="Pfam" id="PF07690">
    <property type="entry name" value="MFS_1"/>
    <property type="match status" value="1"/>
</dbReference>
<dbReference type="AlphaFoldDB" id="A0A4Y3R0R6"/>
<dbReference type="PANTHER" id="PTHR23517">
    <property type="entry name" value="RESISTANCE PROTEIN MDTM, PUTATIVE-RELATED-RELATED"/>
    <property type="match status" value="1"/>
</dbReference>
<feature type="transmembrane region" description="Helical" evidence="8">
    <location>
        <begin position="374"/>
        <end position="399"/>
    </location>
</feature>
<keyword evidence="2" id="KW-0813">Transport</keyword>
<feature type="transmembrane region" description="Helical" evidence="8">
    <location>
        <begin position="438"/>
        <end position="458"/>
    </location>
</feature>
<accession>A0A4Y3R0R6</accession>
<feature type="transmembrane region" description="Helical" evidence="8">
    <location>
        <begin position="314"/>
        <end position="336"/>
    </location>
</feature>
<name>A0A4Y3R0R6_STRCI</name>
<dbReference type="Proteomes" id="UP000319210">
    <property type="component" value="Unassembled WGS sequence"/>
</dbReference>
<evidence type="ECO:0000256" key="3">
    <source>
        <dbReference type="ARBA" id="ARBA00022475"/>
    </source>
</evidence>
<protein>
    <submittedName>
        <fullName evidence="9">Major facilitator family transporter</fullName>
    </submittedName>
</protein>
<evidence type="ECO:0000256" key="8">
    <source>
        <dbReference type="SAM" id="Phobius"/>
    </source>
</evidence>
<feature type="region of interest" description="Disordered" evidence="7">
    <location>
        <begin position="1"/>
        <end position="64"/>
    </location>
</feature>
<evidence type="ECO:0000256" key="6">
    <source>
        <dbReference type="ARBA" id="ARBA00023136"/>
    </source>
</evidence>
<comment type="subcellular location">
    <subcellularLocation>
        <location evidence="1">Cell membrane</location>
        <topology evidence="1">Multi-pass membrane protein</topology>
    </subcellularLocation>
</comment>
<keyword evidence="3" id="KW-1003">Cell membrane</keyword>
<evidence type="ECO:0000256" key="4">
    <source>
        <dbReference type="ARBA" id="ARBA00022692"/>
    </source>
</evidence>
<proteinExistence type="predicted"/>
<dbReference type="SUPFAM" id="SSF103473">
    <property type="entry name" value="MFS general substrate transporter"/>
    <property type="match status" value="1"/>
</dbReference>
<dbReference type="InterPro" id="IPR050171">
    <property type="entry name" value="MFS_Transporters"/>
</dbReference>
<feature type="transmembrane region" description="Helical" evidence="8">
    <location>
        <begin position="470"/>
        <end position="489"/>
    </location>
</feature>
<organism evidence="9 10">
    <name type="scientific">Streptomyces cacaoi</name>
    <dbReference type="NCBI Taxonomy" id="1898"/>
    <lineage>
        <taxon>Bacteria</taxon>
        <taxon>Bacillati</taxon>
        <taxon>Actinomycetota</taxon>
        <taxon>Actinomycetes</taxon>
        <taxon>Kitasatosporales</taxon>
        <taxon>Streptomycetaceae</taxon>
        <taxon>Streptomyces</taxon>
    </lineage>
</organism>
<feature type="transmembrane region" description="Helical" evidence="8">
    <location>
        <begin position="405"/>
        <end position="426"/>
    </location>
</feature>
<evidence type="ECO:0000256" key="7">
    <source>
        <dbReference type="SAM" id="MobiDB-lite"/>
    </source>
</evidence>
<feature type="compositionally biased region" description="Pro residues" evidence="7">
    <location>
        <begin position="1"/>
        <end position="29"/>
    </location>
</feature>
<reference evidence="9 10" key="1">
    <citation type="submission" date="2019-06" db="EMBL/GenBank/DDBJ databases">
        <title>Whole genome shotgun sequence of Streptomyces cacaoi subsp. cacaoi NBRC 12748.</title>
        <authorList>
            <person name="Hosoyama A."/>
            <person name="Uohara A."/>
            <person name="Ohji S."/>
            <person name="Ichikawa N."/>
        </authorList>
    </citation>
    <scope>NUCLEOTIDE SEQUENCE [LARGE SCALE GENOMIC DNA]</scope>
    <source>
        <strain evidence="9 10">NBRC 12748</strain>
    </source>
</reference>
<feature type="region of interest" description="Disordered" evidence="7">
    <location>
        <begin position="247"/>
        <end position="307"/>
    </location>
</feature>
<evidence type="ECO:0000256" key="5">
    <source>
        <dbReference type="ARBA" id="ARBA00022989"/>
    </source>
</evidence>
<dbReference type="PANTHER" id="PTHR23517:SF3">
    <property type="entry name" value="INTEGRAL MEMBRANE TRANSPORT PROTEIN"/>
    <property type="match status" value="1"/>
</dbReference>
<dbReference type="Gene3D" id="1.20.1250.20">
    <property type="entry name" value="MFS general substrate transporter like domains"/>
    <property type="match status" value="2"/>
</dbReference>
<feature type="transmembrane region" description="Helical" evidence="8">
    <location>
        <begin position="104"/>
        <end position="122"/>
    </location>
</feature>
<dbReference type="GO" id="GO:0022857">
    <property type="term" value="F:transmembrane transporter activity"/>
    <property type="evidence" value="ECO:0007669"/>
    <property type="project" value="InterPro"/>
</dbReference>
<feature type="transmembrane region" description="Helical" evidence="8">
    <location>
        <begin position="227"/>
        <end position="245"/>
    </location>
</feature>
<feature type="compositionally biased region" description="Gly residues" evidence="7">
    <location>
        <begin position="55"/>
        <end position="64"/>
    </location>
</feature>
<feature type="compositionally biased region" description="Pro residues" evidence="7">
    <location>
        <begin position="270"/>
        <end position="286"/>
    </location>
</feature>
<comment type="caution">
    <text evidence="9">The sequence shown here is derived from an EMBL/GenBank/DDBJ whole genome shotgun (WGS) entry which is preliminary data.</text>
</comment>
<dbReference type="InterPro" id="IPR036259">
    <property type="entry name" value="MFS_trans_sf"/>
</dbReference>
<keyword evidence="6 8" id="KW-0472">Membrane</keyword>
<feature type="transmembrane region" description="Helical" evidence="8">
    <location>
        <begin position="134"/>
        <end position="154"/>
    </location>
</feature>
<feature type="compositionally biased region" description="Low complexity" evidence="7">
    <location>
        <begin position="42"/>
        <end position="54"/>
    </location>
</feature>
<feature type="transmembrane region" description="Helical" evidence="8">
    <location>
        <begin position="160"/>
        <end position="181"/>
    </location>
</feature>
<gene>
    <name evidence="9" type="ORF">SCA03_29140</name>
</gene>
<dbReference type="EMBL" id="BJMM01000012">
    <property type="protein sequence ID" value="GEB50363.1"/>
    <property type="molecule type" value="Genomic_DNA"/>
</dbReference>
<dbReference type="RefSeq" id="WP_230988669.1">
    <property type="nucleotide sequence ID" value="NZ_BJMM01000012.1"/>
</dbReference>
<feature type="transmembrane region" description="Helical" evidence="8">
    <location>
        <begin position="342"/>
        <end position="362"/>
    </location>
</feature>
<dbReference type="InterPro" id="IPR011701">
    <property type="entry name" value="MFS"/>
</dbReference>
<keyword evidence="5 8" id="KW-1133">Transmembrane helix</keyword>
<evidence type="ECO:0000313" key="9">
    <source>
        <dbReference type="EMBL" id="GEB50363.1"/>
    </source>
</evidence>
<keyword evidence="4 8" id="KW-0812">Transmembrane</keyword>
<evidence type="ECO:0000256" key="1">
    <source>
        <dbReference type="ARBA" id="ARBA00004651"/>
    </source>
</evidence>
<dbReference type="GO" id="GO:0005886">
    <property type="term" value="C:plasma membrane"/>
    <property type="evidence" value="ECO:0007669"/>
    <property type="project" value="UniProtKB-SubCell"/>
</dbReference>
<evidence type="ECO:0000313" key="10">
    <source>
        <dbReference type="Proteomes" id="UP000319210"/>
    </source>
</evidence>
<keyword evidence="10" id="KW-1185">Reference proteome</keyword>
<sequence>MTPRAPTPPDRPCPPSAPSSAVPPGPAPEPGTAAPGPGPGTGPDSAAGSASGSGPVSGPGSASGTGRHGIRAAWIMLASGWSGNQFSALLGAYRTESGLSESTVTGLFALYVVGLAPGLLLGGPLADRTGRRPVALLALALNLLSTCMLMVGAAHPAWLLAGRFVTGVSAGALLAAGSAWIKELSAGAAEHTAARRAGLFVSGGFATGGLVAALIAQWAPHPMVTAYLPHLALTLAAGVAALPAPETLPGRATGRTPGHAPGHAPGCAPGRPPEPPHPDGPGPAAPAPRQHAVPTGPTGPRPHERPRHSFARSVLPLAPWVFAAPTIGFATLPGLVDGGLDGWRTVYAGLATAVVPGSGLLAQPPGRRLAARHPLAPALAALVTIALGLVLAVLATLAAAAHGPALALLAAAVLGAGYGLALSYGLTRVAALAPPDRLARLTAHFWTLAYTGMFAPYVVTLLSGPFDPPVLLGAGAVLALLTGVLLAVLHRTPAPRRPDAGGAP</sequence>
<feature type="transmembrane region" description="Helical" evidence="8">
    <location>
        <begin position="193"/>
        <end position="215"/>
    </location>
</feature>
<evidence type="ECO:0000256" key="2">
    <source>
        <dbReference type="ARBA" id="ARBA00022448"/>
    </source>
</evidence>